<dbReference type="Gene3D" id="1.50.10.130">
    <property type="entry name" value="Terpene synthase, N-terminal domain"/>
    <property type="match status" value="1"/>
</dbReference>
<keyword evidence="4" id="KW-0460">Magnesium</keyword>
<reference evidence="8 9" key="1">
    <citation type="journal article" date="2020" name="bioRxiv">
        <title>Sequence and annotation of 42 cannabis genomes reveals extensive copy number variation in cannabinoid synthesis and pathogen resistance genes.</title>
        <authorList>
            <person name="Mckernan K.J."/>
            <person name="Helbert Y."/>
            <person name="Kane L.T."/>
            <person name="Ebling H."/>
            <person name="Zhang L."/>
            <person name="Liu B."/>
            <person name="Eaton Z."/>
            <person name="Mclaughlin S."/>
            <person name="Kingan S."/>
            <person name="Baybayan P."/>
            <person name="Concepcion G."/>
            <person name="Jordan M."/>
            <person name="Riva A."/>
            <person name="Barbazuk W."/>
            <person name="Harkins T."/>
        </authorList>
    </citation>
    <scope>NUCLEOTIDE SEQUENCE [LARGE SCALE GENOMIC DNA]</scope>
    <source>
        <strain evidence="9">cv. Jamaican Lion 4</strain>
        <tissue evidence="8">Leaf</tissue>
    </source>
</reference>
<protein>
    <recommendedName>
        <fullName evidence="10">Terpene synthase</fullName>
    </recommendedName>
</protein>
<feature type="domain" description="Terpene synthase metal-binding" evidence="7">
    <location>
        <begin position="267"/>
        <end position="495"/>
    </location>
</feature>
<evidence type="ECO:0008006" key="10">
    <source>
        <dbReference type="Google" id="ProtNLM"/>
    </source>
</evidence>
<evidence type="ECO:0000313" key="9">
    <source>
        <dbReference type="Proteomes" id="UP000583929"/>
    </source>
</evidence>
<dbReference type="CDD" id="cd00684">
    <property type="entry name" value="Terpene_cyclase_plant_C1"/>
    <property type="match status" value="1"/>
</dbReference>
<dbReference type="InterPro" id="IPR005630">
    <property type="entry name" value="Terpene_synthase_metal-bd"/>
</dbReference>
<dbReference type="SFLD" id="SFLDG01019">
    <property type="entry name" value="Terpene_Cyclase_Like_1_C_Termi"/>
    <property type="match status" value="1"/>
</dbReference>
<evidence type="ECO:0000259" key="7">
    <source>
        <dbReference type="Pfam" id="PF03936"/>
    </source>
</evidence>
<dbReference type="InterPro" id="IPR008930">
    <property type="entry name" value="Terpenoid_cyclase/PrenylTrfase"/>
</dbReference>
<dbReference type="Pfam" id="PF03936">
    <property type="entry name" value="Terpene_synth_C"/>
    <property type="match status" value="2"/>
</dbReference>
<evidence type="ECO:0000256" key="3">
    <source>
        <dbReference type="ARBA" id="ARBA00022723"/>
    </source>
</evidence>
<dbReference type="Gene3D" id="1.10.600.10">
    <property type="entry name" value="Farnesyl Diphosphate Synthase"/>
    <property type="match status" value="3"/>
</dbReference>
<dbReference type="InterPro" id="IPR001906">
    <property type="entry name" value="Terpene_synth_N"/>
</dbReference>
<dbReference type="Proteomes" id="UP000583929">
    <property type="component" value="Unassembled WGS sequence"/>
</dbReference>
<organism evidence="8 9">
    <name type="scientific">Cannabis sativa</name>
    <name type="common">Hemp</name>
    <name type="synonym">Marijuana</name>
    <dbReference type="NCBI Taxonomy" id="3483"/>
    <lineage>
        <taxon>Eukaryota</taxon>
        <taxon>Viridiplantae</taxon>
        <taxon>Streptophyta</taxon>
        <taxon>Embryophyta</taxon>
        <taxon>Tracheophyta</taxon>
        <taxon>Spermatophyta</taxon>
        <taxon>Magnoliopsida</taxon>
        <taxon>eudicotyledons</taxon>
        <taxon>Gunneridae</taxon>
        <taxon>Pentapetalae</taxon>
        <taxon>rosids</taxon>
        <taxon>fabids</taxon>
        <taxon>Rosales</taxon>
        <taxon>Cannabaceae</taxon>
        <taxon>Cannabis</taxon>
    </lineage>
</organism>
<keyword evidence="9" id="KW-1185">Reference proteome</keyword>
<comment type="cofactor">
    <cofactor evidence="1">
        <name>Mg(2+)</name>
        <dbReference type="ChEBI" id="CHEBI:18420"/>
    </cofactor>
</comment>
<evidence type="ECO:0000313" key="8">
    <source>
        <dbReference type="EMBL" id="KAF4353472.1"/>
    </source>
</evidence>
<comment type="pathway">
    <text evidence="2">Secondary metabolite biosynthesis; terpenoid biosynthesis.</text>
</comment>
<dbReference type="SFLD" id="SFLDS00005">
    <property type="entry name" value="Isoprenoid_Synthase_Type_I"/>
    <property type="match status" value="1"/>
</dbReference>
<dbReference type="InterPro" id="IPR044814">
    <property type="entry name" value="Terpene_cyclase_plant_C1"/>
</dbReference>
<accession>A0A7J6E528</accession>
<comment type="caution">
    <text evidence="8">The sequence shown here is derived from an EMBL/GenBank/DDBJ whole genome shotgun (WGS) entry which is preliminary data.</text>
</comment>
<feature type="domain" description="Terpene synthase N-terminal" evidence="6">
    <location>
        <begin position="20"/>
        <end position="210"/>
    </location>
</feature>
<gene>
    <name evidence="8" type="ORF">G4B88_016456</name>
</gene>
<dbReference type="Pfam" id="PF01397">
    <property type="entry name" value="Terpene_synth"/>
    <property type="match status" value="1"/>
</dbReference>
<keyword evidence="5" id="KW-0456">Lyase</keyword>
<dbReference type="InterPro" id="IPR036965">
    <property type="entry name" value="Terpene_synth_N_sf"/>
</dbReference>
<dbReference type="AlphaFoldDB" id="A0A7J6E528"/>
<dbReference type="SUPFAM" id="SSF48239">
    <property type="entry name" value="Terpenoid cyclases/Protein prenyltransferases"/>
    <property type="match status" value="1"/>
</dbReference>
<evidence type="ECO:0000256" key="2">
    <source>
        <dbReference type="ARBA" id="ARBA00004721"/>
    </source>
</evidence>
<proteinExistence type="predicted"/>
<dbReference type="GO" id="GO:0010333">
    <property type="term" value="F:terpene synthase activity"/>
    <property type="evidence" value="ECO:0007669"/>
    <property type="project" value="InterPro"/>
</dbReference>
<evidence type="ECO:0000256" key="4">
    <source>
        <dbReference type="ARBA" id="ARBA00022842"/>
    </source>
</evidence>
<dbReference type="SUPFAM" id="SSF48576">
    <property type="entry name" value="Terpenoid synthases"/>
    <property type="match status" value="2"/>
</dbReference>
<name>A0A7J6E528_CANSA</name>
<dbReference type="PANTHER" id="PTHR31225">
    <property type="entry name" value="OS04G0344100 PROTEIN-RELATED"/>
    <property type="match status" value="1"/>
</dbReference>
<dbReference type="InterPro" id="IPR034741">
    <property type="entry name" value="Terpene_cyclase-like_1_C"/>
</dbReference>
<dbReference type="PANTHER" id="PTHR31225:SF241">
    <property type="entry name" value="TERPENE SYNTHASE FAMILY, METAL-BINDING DOMAIN PROTEIN"/>
    <property type="match status" value="1"/>
</dbReference>
<dbReference type="GO" id="GO:0016102">
    <property type="term" value="P:diterpenoid biosynthetic process"/>
    <property type="evidence" value="ECO:0007669"/>
    <property type="project" value="InterPro"/>
</dbReference>
<evidence type="ECO:0000256" key="1">
    <source>
        <dbReference type="ARBA" id="ARBA00001946"/>
    </source>
</evidence>
<evidence type="ECO:0000259" key="6">
    <source>
        <dbReference type="Pfam" id="PF01397"/>
    </source>
</evidence>
<sequence length="784" mass="92961">MTLISSDEKRPNLAEFTPSIWGDYFMSSASNDDHSPLKETMENNKESYVKIIELKEQVKKKLLHGLHPLENPLETLEYIDDIQRLGLSYYFENEIEQVLKQFHNNNNNLHHDFGDNNLYADALRFRLLREQGYNIACEVFAKYKNEKGKFKESISSDIRGMLNLYEASQMRVRREEILDEALIFTTTHLQSLVETSQLSSPYLDLVKHALMHPIRKSFQRREARLYISLYHQLPSHEELLLTLAKLDFNLLQQLHQKELNYITRWWKEFDFKSKQSFSRDRIVECYIWNYGVYFEAQTSQIRLMMTKLISLLTIIDDSYDSYGTLEELRPFTEAWMLERWDISATDNLPEYMKVCYKKCLEFFNEIEEFTKENSYCASYIKKGLQCMVRAYSKEVQWLHNKYMPTFDEYYPIGLDNAGSEELISMAFCGMGDVVTKESMDWIFSQPQPKIIRTMSIIGRLMNDIGYNKCYIKQYGVTDEEAIEKLNEQVNDSWKDLNEDLLYPIAIPRPLLMRVLNLVRVNHEMWWKEFDFKSKQSFSRDRIVECYIWNYGVYFEAQTSQIRLMMTKLISLLTIIDDSYDSYGTLEELRPFTEAWMLERWDIFATDNLPEYMKVCYKKCLEFFNEIEEFTKENSYCASYIKKGLQCMVRAYSKEVQWLHNKYMPTFDEYYPIGLDNAGSEELISMAFCGMGDVVTKESMDWIFSQPQPKIIRTMSIVGRLMNDIGYHKDLNEDLLYPIAIPRPLLMRVLNLVRVNHEMYREGDGFTQPTLLKNLIDTLIINPIH</sequence>
<dbReference type="FunFam" id="1.10.600.10:FF:000007">
    <property type="entry name" value="Isoprene synthase, chloroplastic"/>
    <property type="match status" value="1"/>
</dbReference>
<dbReference type="EMBL" id="JAATIQ010000504">
    <property type="protein sequence ID" value="KAF4353472.1"/>
    <property type="molecule type" value="Genomic_DNA"/>
</dbReference>
<keyword evidence="3" id="KW-0479">Metal-binding</keyword>
<evidence type="ECO:0000256" key="5">
    <source>
        <dbReference type="ARBA" id="ARBA00023239"/>
    </source>
</evidence>
<dbReference type="InterPro" id="IPR008949">
    <property type="entry name" value="Isoprenoid_synthase_dom_sf"/>
</dbReference>
<dbReference type="GO" id="GO:0000287">
    <property type="term" value="F:magnesium ion binding"/>
    <property type="evidence" value="ECO:0007669"/>
    <property type="project" value="InterPro"/>
</dbReference>
<feature type="domain" description="Terpene synthase metal-binding" evidence="7">
    <location>
        <begin position="527"/>
        <end position="730"/>
    </location>
</feature>
<dbReference type="InterPro" id="IPR050148">
    <property type="entry name" value="Terpene_synthase-like"/>
</dbReference>
<dbReference type="FunFam" id="1.50.10.130:FF:000001">
    <property type="entry name" value="Isoprene synthase, chloroplastic"/>
    <property type="match status" value="1"/>
</dbReference>